<protein>
    <submittedName>
        <fullName evidence="1">Uncharacterized protein</fullName>
    </submittedName>
</protein>
<sequence length="92" mass="9824">MHGRRSGEDAREAESRSCGGCRAVPPEHRGCGGLRRAVDARVRGASLVYWGDLVFSRGPGGWPSLERLQQGQLLWPSCQAAVGPLVRGRVGG</sequence>
<evidence type="ECO:0000313" key="1">
    <source>
        <dbReference type="EMBL" id="KAJ1099017.1"/>
    </source>
</evidence>
<reference evidence="1" key="1">
    <citation type="journal article" date="2022" name="bioRxiv">
        <title>Sequencing and chromosome-scale assembly of the giantPleurodeles waltlgenome.</title>
        <authorList>
            <person name="Brown T."/>
            <person name="Elewa A."/>
            <person name="Iarovenko S."/>
            <person name="Subramanian E."/>
            <person name="Araus A.J."/>
            <person name="Petzold A."/>
            <person name="Susuki M."/>
            <person name="Suzuki K.-i.T."/>
            <person name="Hayashi T."/>
            <person name="Toyoda A."/>
            <person name="Oliveira C."/>
            <person name="Osipova E."/>
            <person name="Leigh N.D."/>
            <person name="Simon A."/>
            <person name="Yun M.H."/>
        </authorList>
    </citation>
    <scope>NUCLEOTIDE SEQUENCE</scope>
    <source>
        <strain evidence="1">20211129_DDA</strain>
        <tissue evidence="1">Liver</tissue>
    </source>
</reference>
<proteinExistence type="predicted"/>
<name>A0AAV7M942_PLEWA</name>
<dbReference type="Proteomes" id="UP001066276">
    <property type="component" value="Chromosome 10"/>
</dbReference>
<dbReference type="EMBL" id="JANPWB010000014">
    <property type="protein sequence ID" value="KAJ1099017.1"/>
    <property type="molecule type" value="Genomic_DNA"/>
</dbReference>
<accession>A0AAV7M942</accession>
<dbReference type="AlphaFoldDB" id="A0AAV7M942"/>
<comment type="caution">
    <text evidence="1">The sequence shown here is derived from an EMBL/GenBank/DDBJ whole genome shotgun (WGS) entry which is preliminary data.</text>
</comment>
<evidence type="ECO:0000313" key="2">
    <source>
        <dbReference type="Proteomes" id="UP001066276"/>
    </source>
</evidence>
<organism evidence="1 2">
    <name type="scientific">Pleurodeles waltl</name>
    <name type="common">Iberian ribbed newt</name>
    <dbReference type="NCBI Taxonomy" id="8319"/>
    <lineage>
        <taxon>Eukaryota</taxon>
        <taxon>Metazoa</taxon>
        <taxon>Chordata</taxon>
        <taxon>Craniata</taxon>
        <taxon>Vertebrata</taxon>
        <taxon>Euteleostomi</taxon>
        <taxon>Amphibia</taxon>
        <taxon>Batrachia</taxon>
        <taxon>Caudata</taxon>
        <taxon>Salamandroidea</taxon>
        <taxon>Salamandridae</taxon>
        <taxon>Pleurodelinae</taxon>
        <taxon>Pleurodeles</taxon>
    </lineage>
</organism>
<keyword evidence="2" id="KW-1185">Reference proteome</keyword>
<gene>
    <name evidence="1" type="ORF">NDU88_004121</name>
</gene>